<dbReference type="CDD" id="cd15904">
    <property type="entry name" value="TSPO_MBR"/>
    <property type="match status" value="2"/>
</dbReference>
<proteinExistence type="inferred from homology"/>
<keyword evidence="6" id="KW-0732">Signal</keyword>
<name>C3ZQ45_BRAFL</name>
<keyword evidence="4" id="KW-1133">Transmembrane helix</keyword>
<evidence type="ECO:0000256" key="1">
    <source>
        <dbReference type="ARBA" id="ARBA00004141"/>
    </source>
</evidence>
<comment type="similarity">
    <text evidence="2">Belongs to the TspO/BZRP family.</text>
</comment>
<protein>
    <recommendedName>
        <fullName evidence="8">Peripheral-type benzodiazepine receptor</fullName>
    </recommendedName>
</protein>
<accession>C3ZQ45</accession>
<evidence type="ECO:0000256" key="3">
    <source>
        <dbReference type="ARBA" id="ARBA00022692"/>
    </source>
</evidence>
<dbReference type="InParanoid" id="C3ZQ45"/>
<dbReference type="Gene3D" id="1.20.1260.100">
    <property type="entry name" value="TspO/MBR protein"/>
    <property type="match status" value="2"/>
</dbReference>
<evidence type="ECO:0000313" key="7">
    <source>
        <dbReference type="EMBL" id="EEN45424.1"/>
    </source>
</evidence>
<keyword evidence="3" id="KW-0812">Transmembrane</keyword>
<comment type="subcellular location">
    <subcellularLocation>
        <location evidence="1">Membrane</location>
        <topology evidence="1">Multi-pass membrane protein</topology>
    </subcellularLocation>
</comment>
<gene>
    <name evidence="7" type="ORF">BRAFLDRAFT_77856</name>
</gene>
<evidence type="ECO:0000256" key="5">
    <source>
        <dbReference type="ARBA" id="ARBA00023136"/>
    </source>
</evidence>
<organism>
    <name type="scientific">Branchiostoma floridae</name>
    <name type="common">Florida lancelet</name>
    <name type="synonym">Amphioxus</name>
    <dbReference type="NCBI Taxonomy" id="7739"/>
    <lineage>
        <taxon>Eukaryota</taxon>
        <taxon>Metazoa</taxon>
        <taxon>Chordata</taxon>
        <taxon>Cephalochordata</taxon>
        <taxon>Leptocardii</taxon>
        <taxon>Amphioxiformes</taxon>
        <taxon>Branchiostomatidae</taxon>
        <taxon>Branchiostoma</taxon>
    </lineage>
</organism>
<evidence type="ECO:0008006" key="8">
    <source>
        <dbReference type="Google" id="ProtNLM"/>
    </source>
</evidence>
<dbReference type="EMBL" id="GG666659">
    <property type="protein sequence ID" value="EEN45424.1"/>
    <property type="molecule type" value="Genomic_DNA"/>
</dbReference>
<keyword evidence="5" id="KW-0472">Membrane</keyword>
<dbReference type="PANTHER" id="PTHR10057:SF0">
    <property type="entry name" value="TRANSLOCATOR PROTEIN"/>
    <property type="match status" value="1"/>
</dbReference>
<dbReference type="AlphaFoldDB" id="C3ZQ45"/>
<reference evidence="7" key="1">
    <citation type="journal article" date="2008" name="Nature">
        <title>The amphioxus genome and the evolution of the chordate karyotype.</title>
        <authorList>
            <consortium name="US DOE Joint Genome Institute (JGI-PGF)"/>
            <person name="Putnam N.H."/>
            <person name="Butts T."/>
            <person name="Ferrier D.E.K."/>
            <person name="Furlong R.F."/>
            <person name="Hellsten U."/>
            <person name="Kawashima T."/>
            <person name="Robinson-Rechavi M."/>
            <person name="Shoguchi E."/>
            <person name="Terry A."/>
            <person name="Yu J.-K."/>
            <person name="Benito-Gutierrez E.L."/>
            <person name="Dubchak I."/>
            <person name="Garcia-Fernandez J."/>
            <person name="Gibson-Brown J.J."/>
            <person name="Grigoriev I.V."/>
            <person name="Horton A.C."/>
            <person name="de Jong P.J."/>
            <person name="Jurka J."/>
            <person name="Kapitonov V.V."/>
            <person name="Kohara Y."/>
            <person name="Kuroki Y."/>
            <person name="Lindquist E."/>
            <person name="Lucas S."/>
            <person name="Osoegawa K."/>
            <person name="Pennacchio L.A."/>
            <person name="Salamov A.A."/>
            <person name="Satou Y."/>
            <person name="Sauka-Spengler T."/>
            <person name="Schmutz J."/>
            <person name="Shin-I T."/>
            <person name="Toyoda A."/>
            <person name="Bronner-Fraser M."/>
            <person name="Fujiyama A."/>
            <person name="Holland L.Z."/>
            <person name="Holland P.W.H."/>
            <person name="Satoh N."/>
            <person name="Rokhsar D.S."/>
        </authorList>
    </citation>
    <scope>NUCLEOTIDE SEQUENCE [LARGE SCALE GENOMIC DNA]</scope>
    <source>
        <strain evidence="7">S238N-H82</strain>
        <tissue evidence="7">Testes</tissue>
    </source>
</reference>
<dbReference type="InterPro" id="IPR004307">
    <property type="entry name" value="TspO_MBR"/>
</dbReference>
<evidence type="ECO:0000256" key="4">
    <source>
        <dbReference type="ARBA" id="ARBA00022989"/>
    </source>
</evidence>
<dbReference type="GO" id="GO:0033013">
    <property type="term" value="P:tetrapyrrole metabolic process"/>
    <property type="evidence" value="ECO:0007669"/>
    <property type="project" value="UniProtKB-ARBA"/>
</dbReference>
<dbReference type="PANTHER" id="PTHR10057">
    <property type="entry name" value="PERIPHERAL-TYPE BENZODIAZEPINE RECEPTOR"/>
    <property type="match status" value="1"/>
</dbReference>
<evidence type="ECO:0000256" key="2">
    <source>
        <dbReference type="ARBA" id="ARBA00007524"/>
    </source>
</evidence>
<evidence type="ECO:0000256" key="6">
    <source>
        <dbReference type="SAM" id="SignalP"/>
    </source>
</evidence>
<dbReference type="InterPro" id="IPR038330">
    <property type="entry name" value="TspO/MBR-related_sf"/>
</dbReference>
<dbReference type="Pfam" id="PF03073">
    <property type="entry name" value="TspO_MBR"/>
    <property type="match status" value="2"/>
</dbReference>
<dbReference type="GO" id="GO:0016020">
    <property type="term" value="C:membrane"/>
    <property type="evidence" value="ECO:0007669"/>
    <property type="project" value="UniProtKB-SubCell"/>
</dbReference>
<sequence length="160" mass="17996">MAPSWLAPILGTLHPLIGVAGSSMIQGKHSMKWYDTQIKKPSWTPPNYLFPPVWTCLYASMGSYPELNTLHCVTFDLLHNSYTTWTTLLLSSPPSVRMVLPTWAPPVLASILPHFGGFGGAMITSKNVRTWYDTEIKKPWFRPPNWLFGPVWTALYTAMG</sequence>
<feature type="signal peptide" evidence="6">
    <location>
        <begin position="1"/>
        <end position="21"/>
    </location>
</feature>
<dbReference type="STRING" id="7739.C3ZQ45"/>
<feature type="chain" id="PRO_5002935106" description="Peripheral-type benzodiazepine receptor" evidence="6">
    <location>
        <begin position="22"/>
        <end position="160"/>
    </location>
</feature>